<keyword evidence="2" id="KW-0441">Lipid A biosynthesis</keyword>
<evidence type="ECO:0000256" key="1">
    <source>
        <dbReference type="ARBA" id="ARBA00022516"/>
    </source>
</evidence>
<organism evidence="7 8">
    <name type="scientific">Falsiroseomonas tokyonensis</name>
    <dbReference type="NCBI Taxonomy" id="430521"/>
    <lineage>
        <taxon>Bacteria</taxon>
        <taxon>Pseudomonadati</taxon>
        <taxon>Pseudomonadota</taxon>
        <taxon>Alphaproteobacteria</taxon>
        <taxon>Acetobacterales</taxon>
        <taxon>Roseomonadaceae</taxon>
        <taxon>Falsiroseomonas</taxon>
    </lineage>
</organism>
<dbReference type="PIRSF" id="PIRSF000456">
    <property type="entry name" value="UDP-GlcNAc_acltr"/>
    <property type="match status" value="1"/>
</dbReference>
<reference evidence="8" key="1">
    <citation type="journal article" date="2019" name="Int. J. Syst. Evol. Microbiol.">
        <title>The Global Catalogue of Microorganisms (GCM) 10K type strain sequencing project: providing services to taxonomists for standard genome sequencing and annotation.</title>
        <authorList>
            <consortium name="The Broad Institute Genomics Platform"/>
            <consortium name="The Broad Institute Genome Sequencing Center for Infectious Disease"/>
            <person name="Wu L."/>
            <person name="Ma J."/>
        </authorList>
    </citation>
    <scope>NUCLEOTIDE SEQUENCE [LARGE SCALE GENOMIC DNA]</scope>
    <source>
        <strain evidence="8">CGMCC 1.16855</strain>
    </source>
</reference>
<proteinExistence type="predicted"/>
<keyword evidence="4" id="KW-0443">Lipid metabolism</keyword>
<keyword evidence="5 7" id="KW-0012">Acyltransferase</keyword>
<dbReference type="PANTHER" id="PTHR43480:SF1">
    <property type="entry name" value="ACYL-[ACYL-CARRIER-PROTEIN]--UDP-N-ACETYLGLUCOSAMINE O-ACYLTRANSFERASE, MITOCHONDRIAL-RELATED"/>
    <property type="match status" value="1"/>
</dbReference>
<keyword evidence="3 7" id="KW-0808">Transferase</keyword>
<dbReference type="Proteomes" id="UP001595420">
    <property type="component" value="Unassembled WGS sequence"/>
</dbReference>
<dbReference type="Pfam" id="PF13720">
    <property type="entry name" value="Acetyltransf_11"/>
    <property type="match status" value="1"/>
</dbReference>
<evidence type="ECO:0000259" key="6">
    <source>
        <dbReference type="Pfam" id="PF13720"/>
    </source>
</evidence>
<evidence type="ECO:0000256" key="5">
    <source>
        <dbReference type="ARBA" id="ARBA00023315"/>
    </source>
</evidence>
<accession>A0ABV7BR80</accession>
<dbReference type="InterPro" id="IPR011004">
    <property type="entry name" value="Trimer_LpxA-like_sf"/>
</dbReference>
<keyword evidence="8" id="KW-1185">Reference proteome</keyword>
<dbReference type="SUPFAM" id="SSF51161">
    <property type="entry name" value="Trimeric LpxA-like enzymes"/>
    <property type="match status" value="1"/>
</dbReference>
<dbReference type="Pfam" id="PF00132">
    <property type="entry name" value="Hexapep"/>
    <property type="match status" value="2"/>
</dbReference>
<evidence type="ECO:0000256" key="3">
    <source>
        <dbReference type="ARBA" id="ARBA00022679"/>
    </source>
</evidence>
<protein>
    <submittedName>
        <fullName evidence="7">Acyl-ACP--UDP-N-acetylglucosamine O-acyltransferase</fullName>
        <ecNumber evidence="7">2.3.1.129</ecNumber>
    </submittedName>
</protein>
<gene>
    <name evidence="7" type="primary">lpxA</name>
    <name evidence="7" type="ORF">ACFOD3_09820</name>
</gene>
<dbReference type="CDD" id="cd03351">
    <property type="entry name" value="LbH_UDP-GlcNAc_AT"/>
    <property type="match status" value="1"/>
</dbReference>
<dbReference type="Gene3D" id="2.160.10.10">
    <property type="entry name" value="Hexapeptide repeat proteins"/>
    <property type="match status" value="1"/>
</dbReference>
<dbReference type="NCBIfam" id="NF003657">
    <property type="entry name" value="PRK05289.1"/>
    <property type="match status" value="1"/>
</dbReference>
<dbReference type="InterPro" id="IPR001451">
    <property type="entry name" value="Hexapep"/>
</dbReference>
<name>A0ABV7BR80_9PROT</name>
<dbReference type="InterPro" id="IPR029098">
    <property type="entry name" value="Acetyltransf_C"/>
</dbReference>
<dbReference type="EMBL" id="JBHRSB010000002">
    <property type="protein sequence ID" value="MFC3000191.1"/>
    <property type="molecule type" value="Genomic_DNA"/>
</dbReference>
<evidence type="ECO:0000313" key="8">
    <source>
        <dbReference type="Proteomes" id="UP001595420"/>
    </source>
</evidence>
<dbReference type="NCBIfam" id="TIGR01852">
    <property type="entry name" value="lipid_A_lpxA"/>
    <property type="match status" value="1"/>
</dbReference>
<evidence type="ECO:0000313" key="7">
    <source>
        <dbReference type="EMBL" id="MFC3000191.1"/>
    </source>
</evidence>
<feature type="domain" description="UDP N-acetylglucosamine O-acyltransferase C-terminal" evidence="6">
    <location>
        <begin position="194"/>
        <end position="273"/>
    </location>
</feature>
<dbReference type="EC" id="2.3.1.129" evidence="7"/>
<dbReference type="PANTHER" id="PTHR43480">
    <property type="entry name" value="ACYL-[ACYL-CARRIER-PROTEIN]--UDP-N-ACETYLGLUCOSAMINE O-ACYLTRANSFERASE"/>
    <property type="match status" value="1"/>
</dbReference>
<dbReference type="GO" id="GO:0008780">
    <property type="term" value="F:acyl-[acyl-carrier-protein]-UDP-N-acetylglucosamine O-acyltransferase activity"/>
    <property type="evidence" value="ECO:0007669"/>
    <property type="project" value="UniProtKB-EC"/>
</dbReference>
<evidence type="ECO:0000256" key="2">
    <source>
        <dbReference type="ARBA" id="ARBA00022556"/>
    </source>
</evidence>
<keyword evidence="1" id="KW-0444">Lipid biosynthesis</keyword>
<dbReference type="InterPro" id="IPR010137">
    <property type="entry name" value="Lipid_A_LpxA"/>
</dbReference>
<dbReference type="RefSeq" id="WP_343215194.1">
    <property type="nucleotide sequence ID" value="NZ_JAFNJS010000002.1"/>
</dbReference>
<comment type="caution">
    <text evidence="7">The sequence shown here is derived from an EMBL/GenBank/DDBJ whole genome shotgun (WGS) entry which is preliminary data.</text>
</comment>
<sequence>MSEAIRVDSEIMPVTSHGGFIHPAAHVADGAQIGAGCHIGPGCVVGPEAVLGQGVELVAHVVLDGRVSLGDGVKVFPFATIGLPPQDLKYKGQPTGVSIGPRSQVREHATIHRGSTGGDGMTRIGADCLVMCVAHVGHDCNIGDGVILVNNVMLAGHVEIGDFAVIQGGAAIQQFVRIGRMAMVAGMSGVERNVLPYGRVKGFRAKHAGLNTIAMRRRLGLSKDQVVTVARAVHDLYRGGRPDEAVESVAAAYPGNPQVAEILAFARNRGRHGLIPFGRYGDEEESGEAA</sequence>
<evidence type="ECO:0000256" key="4">
    <source>
        <dbReference type="ARBA" id="ARBA00023098"/>
    </source>
</evidence>